<dbReference type="PANTHER" id="PTHR35596:SF1">
    <property type="entry name" value="MICROBIAL-TYPE PARG CATALYTIC DOMAIN-CONTAINING PROTEIN"/>
    <property type="match status" value="1"/>
</dbReference>
<gene>
    <name evidence="3" type="ORF">W97_09245</name>
</gene>
<evidence type="ECO:0000313" key="3">
    <source>
        <dbReference type="EMBL" id="EON69980.1"/>
    </source>
</evidence>
<feature type="compositionally biased region" description="Basic and acidic residues" evidence="1">
    <location>
        <begin position="462"/>
        <end position="474"/>
    </location>
</feature>
<dbReference type="GeneID" id="19906556"/>
<evidence type="ECO:0000313" key="4">
    <source>
        <dbReference type="Proteomes" id="UP000016924"/>
    </source>
</evidence>
<dbReference type="RefSeq" id="XP_007785297.1">
    <property type="nucleotide sequence ID" value="XM_007787107.1"/>
</dbReference>
<dbReference type="STRING" id="1168221.R7Z719"/>
<dbReference type="EMBL" id="JH767651">
    <property type="protein sequence ID" value="EON69980.1"/>
    <property type="molecule type" value="Genomic_DNA"/>
</dbReference>
<feature type="domain" description="Microbial-type PARG catalytic" evidence="2">
    <location>
        <begin position="85"/>
        <end position="178"/>
    </location>
</feature>
<dbReference type="OrthoDB" id="9985428at2759"/>
<evidence type="ECO:0000256" key="1">
    <source>
        <dbReference type="SAM" id="MobiDB-lite"/>
    </source>
</evidence>
<dbReference type="InterPro" id="IPR043472">
    <property type="entry name" value="Macro_dom-like"/>
</dbReference>
<dbReference type="Proteomes" id="UP000016924">
    <property type="component" value="Unassembled WGS sequence"/>
</dbReference>
<keyword evidence="4" id="KW-1185">Reference proteome</keyword>
<feature type="compositionally biased region" description="Acidic residues" evidence="1">
    <location>
        <begin position="434"/>
        <end position="453"/>
    </location>
</feature>
<reference evidence="4" key="1">
    <citation type="submission" date="2012-06" db="EMBL/GenBank/DDBJ databases">
        <title>The genome sequence of Coniosporium apollinis CBS 100218.</title>
        <authorList>
            <consortium name="The Broad Institute Genome Sequencing Platform"/>
            <person name="Cuomo C."/>
            <person name="Gorbushina A."/>
            <person name="Noack S."/>
            <person name="Walker B."/>
            <person name="Young S.K."/>
            <person name="Zeng Q."/>
            <person name="Gargeya S."/>
            <person name="Fitzgerald M."/>
            <person name="Haas B."/>
            <person name="Abouelleil A."/>
            <person name="Alvarado L."/>
            <person name="Arachchi H.M."/>
            <person name="Berlin A.M."/>
            <person name="Chapman S.B."/>
            <person name="Goldberg J."/>
            <person name="Griggs A."/>
            <person name="Gujja S."/>
            <person name="Hansen M."/>
            <person name="Howarth C."/>
            <person name="Imamovic A."/>
            <person name="Larimer J."/>
            <person name="McCowan C."/>
            <person name="Montmayeur A."/>
            <person name="Murphy C."/>
            <person name="Neiman D."/>
            <person name="Pearson M."/>
            <person name="Priest M."/>
            <person name="Roberts A."/>
            <person name="Saif S."/>
            <person name="Shea T."/>
            <person name="Sisk P."/>
            <person name="Sykes S."/>
            <person name="Wortman J."/>
            <person name="Nusbaum C."/>
            <person name="Birren B."/>
        </authorList>
    </citation>
    <scope>NUCLEOTIDE SEQUENCE [LARGE SCALE GENOMIC DNA]</scope>
    <source>
        <strain evidence="4">CBS 100218</strain>
    </source>
</reference>
<dbReference type="PANTHER" id="PTHR35596">
    <property type="entry name" value="DUF2263 DOMAIN-CONTAINING PROTEIN"/>
    <property type="match status" value="1"/>
</dbReference>
<accession>R7Z719</accession>
<dbReference type="SUPFAM" id="SSF52949">
    <property type="entry name" value="Macro domain-like"/>
    <property type="match status" value="1"/>
</dbReference>
<protein>
    <recommendedName>
        <fullName evidence="2">Microbial-type PARG catalytic domain-containing protein</fullName>
    </recommendedName>
</protein>
<dbReference type="InterPro" id="IPR019261">
    <property type="entry name" value="PARG_cat_microbial"/>
</dbReference>
<dbReference type="HOGENOM" id="CLU_024412_2_0_1"/>
<dbReference type="Gene3D" id="3.40.220.10">
    <property type="entry name" value="Leucine Aminopeptidase, subunit E, domain 1"/>
    <property type="match status" value="1"/>
</dbReference>
<dbReference type="eggNOG" id="ENOG502S35J">
    <property type="taxonomic scope" value="Eukaryota"/>
</dbReference>
<dbReference type="OMA" id="RPNAEQW"/>
<feature type="region of interest" description="Disordered" evidence="1">
    <location>
        <begin position="405"/>
        <end position="474"/>
    </location>
</feature>
<proteinExistence type="predicted"/>
<name>R7Z719_CONA1</name>
<sequence>MGRTEPVINLKPQAYRKDARAKAAKATASKTIPALLTSDRRARAGVDAAELIVNPPAASPSTSSSQLTASNTNVAVPAPPPAPLRIRLQVADCLTAARTLLSLPPAKSPPKPPLKAPPRVALLNPASPLHPGGGFLNGATSTEEFLCMRTTLLPSLRDEFYRLPDLGGVWSPDVCVFRGGGWEGGTGVELGKGGRWYVDVLSAGMLRFPDVVEVEVEGGRSGKAEVAGEEKGGTERRYASVKDRDMVLRKMRAVMRILCQKKVEKVVLCAWGCGAYGNPVGEVARAWRKVLLGGGDEGKRKRGSKGGAAEETWEGVKEVMFAIADRRMAEGFARCFGAGLEVEMTESNEGVEANPEDDGSTQAIEELQAKVAELRIQISQVRSPHLKSRLQEILSGLEKDLADKAGSALSESSGAEHEGGTEDGLGGESSIAEEVLEVEDDDQDEVSEEDEISEGYVGSSEDEPHSVDESYKKS</sequence>
<dbReference type="AlphaFoldDB" id="R7Z719"/>
<evidence type="ECO:0000259" key="2">
    <source>
        <dbReference type="Pfam" id="PF10021"/>
    </source>
</evidence>
<organism evidence="3 4">
    <name type="scientific">Coniosporium apollinis (strain CBS 100218)</name>
    <name type="common">Rock-inhabiting black yeast</name>
    <dbReference type="NCBI Taxonomy" id="1168221"/>
    <lineage>
        <taxon>Eukaryota</taxon>
        <taxon>Fungi</taxon>
        <taxon>Dikarya</taxon>
        <taxon>Ascomycota</taxon>
        <taxon>Pezizomycotina</taxon>
        <taxon>Dothideomycetes</taxon>
        <taxon>Dothideomycetes incertae sedis</taxon>
        <taxon>Coniosporium</taxon>
    </lineage>
</organism>
<dbReference type="Pfam" id="PF10021">
    <property type="entry name" value="PARG_cat_microb"/>
    <property type="match status" value="1"/>
</dbReference>